<protein>
    <submittedName>
        <fullName evidence="1">Uncharacterized protein</fullName>
    </submittedName>
</protein>
<name>I9NM75_9FIRM</name>
<evidence type="ECO:0000313" key="2">
    <source>
        <dbReference type="Proteomes" id="UP000005361"/>
    </source>
</evidence>
<reference evidence="2" key="2">
    <citation type="submission" date="2015-02" db="EMBL/GenBank/DDBJ databases">
        <title>Complete Genome Sequence of Pelosinus fermentans JBW45.</title>
        <authorList>
            <person name="De Leon K.B."/>
            <person name="Utturkar S.M."/>
            <person name="Camilleri L.B."/>
            <person name="Arkin A.P."/>
            <person name="Fields M.W."/>
            <person name="Brown S.D."/>
            <person name="Wall J.D."/>
        </authorList>
    </citation>
    <scope>NUCLEOTIDE SEQUENCE [LARGE SCALE GENOMIC DNA]</scope>
    <source>
        <strain evidence="2">JBW45</strain>
    </source>
</reference>
<reference evidence="1 2" key="1">
    <citation type="journal article" date="2015" name="Genome Announc.">
        <title>Complete Genome Sequence of Pelosinus fermentans JBW45, a Member of a Remarkably Competitive Group of Negativicutes in the Firmicutes Phylum.</title>
        <authorList>
            <person name="De Leon K.B."/>
            <person name="Utturkar S.M."/>
            <person name="Camilleri L.B."/>
            <person name="Elias D.A."/>
            <person name="Arkin A.P."/>
            <person name="Fields M.W."/>
            <person name="Brown S.D."/>
            <person name="Wall J.D."/>
        </authorList>
    </citation>
    <scope>NUCLEOTIDE SEQUENCE [LARGE SCALE GENOMIC DNA]</scope>
    <source>
        <strain evidence="1 2">JBW45</strain>
    </source>
</reference>
<dbReference type="EMBL" id="CP010978">
    <property type="protein sequence ID" value="AJQ26903.1"/>
    <property type="molecule type" value="Genomic_DNA"/>
</dbReference>
<proteinExistence type="predicted"/>
<dbReference type="HOGENOM" id="CLU_170445_0_0_9"/>
<dbReference type="KEGG" id="pft:JBW_01553"/>
<accession>I9NM75</accession>
<dbReference type="Proteomes" id="UP000005361">
    <property type="component" value="Chromosome"/>
</dbReference>
<gene>
    <name evidence="1" type="ORF">JBW_01553</name>
</gene>
<organism evidence="1 2">
    <name type="scientific">Pelosinus fermentans JBW45</name>
    <dbReference type="NCBI Taxonomy" id="1192197"/>
    <lineage>
        <taxon>Bacteria</taxon>
        <taxon>Bacillati</taxon>
        <taxon>Bacillota</taxon>
        <taxon>Negativicutes</taxon>
        <taxon>Selenomonadales</taxon>
        <taxon>Sporomusaceae</taxon>
        <taxon>Pelosinus</taxon>
    </lineage>
</organism>
<sequence>MEKAYIYEMPPIDYFVPFKTLEQIITDVEKEVWVEQVEGAKQTILKLVETAKECFRKHTLWEGDGRVYVSGLPDVDYANAFFIIIIKQSNNGTTFLYSPVELPHLEEYLEATIIKD</sequence>
<dbReference type="STRING" id="1192197.JBW_01553"/>
<dbReference type="AlphaFoldDB" id="I9NM75"/>
<dbReference type="OrthoDB" id="6637633at2"/>
<evidence type="ECO:0000313" key="1">
    <source>
        <dbReference type="EMBL" id="AJQ26903.1"/>
    </source>
</evidence>
<dbReference type="RefSeq" id="WP_007959685.1">
    <property type="nucleotide sequence ID" value="NZ_CP010978.1"/>
</dbReference>